<dbReference type="Proteomes" id="UP000309747">
    <property type="component" value="Unassembled WGS sequence"/>
</dbReference>
<comment type="function">
    <text evidence="9">Part of the tripartite ATP-independent periplasmic (TRAP) transport system.</text>
</comment>
<gene>
    <name evidence="11" type="ORF">FA743_13100</name>
</gene>
<dbReference type="OrthoDB" id="5878939at2"/>
<evidence type="ECO:0000256" key="1">
    <source>
        <dbReference type="ARBA" id="ARBA00004429"/>
    </source>
</evidence>
<feature type="domain" description="Tripartite ATP-independent periplasmic transporters DctQ component" evidence="10">
    <location>
        <begin position="25"/>
        <end position="152"/>
    </location>
</feature>
<comment type="subcellular location">
    <subcellularLocation>
        <location evidence="1 9">Cell inner membrane</location>
        <topology evidence="1 9">Multi-pass membrane protein</topology>
    </subcellularLocation>
</comment>
<keyword evidence="6 9" id="KW-1133">Transmembrane helix</keyword>
<evidence type="ECO:0000256" key="3">
    <source>
        <dbReference type="ARBA" id="ARBA00022475"/>
    </source>
</evidence>
<keyword evidence="3" id="KW-1003">Cell membrane</keyword>
<keyword evidence="5 9" id="KW-0812">Transmembrane</keyword>
<dbReference type="EMBL" id="SUNI01000013">
    <property type="protein sequence ID" value="TJZ90842.1"/>
    <property type="molecule type" value="Genomic_DNA"/>
</dbReference>
<evidence type="ECO:0000313" key="11">
    <source>
        <dbReference type="EMBL" id="TJZ90842.1"/>
    </source>
</evidence>
<protein>
    <recommendedName>
        <fullName evidence="9">TRAP transporter small permease protein</fullName>
    </recommendedName>
</protein>
<evidence type="ECO:0000259" key="10">
    <source>
        <dbReference type="Pfam" id="PF04290"/>
    </source>
</evidence>
<comment type="subunit">
    <text evidence="9">The complex comprises the extracytoplasmic solute receptor protein and the two transmembrane proteins.</text>
</comment>
<evidence type="ECO:0000256" key="5">
    <source>
        <dbReference type="ARBA" id="ARBA00022692"/>
    </source>
</evidence>
<dbReference type="AlphaFoldDB" id="A0A4U0R942"/>
<dbReference type="GO" id="GO:0022857">
    <property type="term" value="F:transmembrane transporter activity"/>
    <property type="evidence" value="ECO:0007669"/>
    <property type="project" value="UniProtKB-UniRule"/>
</dbReference>
<evidence type="ECO:0000256" key="6">
    <source>
        <dbReference type="ARBA" id="ARBA00022989"/>
    </source>
</evidence>
<keyword evidence="2 9" id="KW-0813">Transport</keyword>
<comment type="similarity">
    <text evidence="8 9">Belongs to the TRAP transporter small permease family.</text>
</comment>
<evidence type="ECO:0000313" key="12">
    <source>
        <dbReference type="Proteomes" id="UP000309747"/>
    </source>
</evidence>
<dbReference type="InterPro" id="IPR007387">
    <property type="entry name" value="TRAP_DctQ"/>
</dbReference>
<feature type="transmembrane region" description="Helical" evidence="9">
    <location>
        <begin position="127"/>
        <end position="148"/>
    </location>
</feature>
<feature type="transmembrane region" description="Helical" evidence="9">
    <location>
        <begin position="85"/>
        <end position="107"/>
    </location>
</feature>
<sequence>MTQAFKALEGLCRLLILAAFLLLSASVLLQVFARTFLPTAPVWTEELTRFCLIYIGALGAGLALRSGDMVNVDLLCESLPGRWPWILRLVSAVLTALFSAALLGAAWQYTRVGVRQTAPSLGWRMDFLHASMLVLFVALGLWALMRIFEMLTGRHDGRPIPVSEDL</sequence>
<keyword evidence="12" id="KW-1185">Reference proteome</keyword>
<accession>A0A4U0R942</accession>
<dbReference type="Pfam" id="PF04290">
    <property type="entry name" value="DctQ"/>
    <property type="match status" value="1"/>
</dbReference>
<keyword evidence="4 9" id="KW-0997">Cell inner membrane</keyword>
<feature type="transmembrane region" description="Helical" evidence="9">
    <location>
        <begin position="12"/>
        <end position="32"/>
    </location>
</feature>
<evidence type="ECO:0000256" key="9">
    <source>
        <dbReference type="RuleBase" id="RU369079"/>
    </source>
</evidence>
<dbReference type="PANTHER" id="PTHR35011:SF2">
    <property type="entry name" value="2,3-DIKETO-L-GULONATE TRAP TRANSPORTER SMALL PERMEASE PROTEIN YIAM"/>
    <property type="match status" value="1"/>
</dbReference>
<name>A0A4U0R942_9RHOB</name>
<evidence type="ECO:0000256" key="2">
    <source>
        <dbReference type="ARBA" id="ARBA00022448"/>
    </source>
</evidence>
<dbReference type="PANTHER" id="PTHR35011">
    <property type="entry name" value="2,3-DIKETO-L-GULONATE TRAP TRANSPORTER SMALL PERMEASE PROTEIN YIAM"/>
    <property type="match status" value="1"/>
</dbReference>
<feature type="transmembrane region" description="Helical" evidence="9">
    <location>
        <begin position="47"/>
        <end position="64"/>
    </location>
</feature>
<dbReference type="RefSeq" id="WP_136886555.1">
    <property type="nucleotide sequence ID" value="NZ_SUNI01000013.1"/>
</dbReference>
<evidence type="ECO:0000256" key="7">
    <source>
        <dbReference type="ARBA" id="ARBA00023136"/>
    </source>
</evidence>
<evidence type="ECO:0000256" key="4">
    <source>
        <dbReference type="ARBA" id="ARBA00022519"/>
    </source>
</evidence>
<dbReference type="GO" id="GO:0005886">
    <property type="term" value="C:plasma membrane"/>
    <property type="evidence" value="ECO:0007669"/>
    <property type="project" value="UniProtKB-SubCell"/>
</dbReference>
<evidence type="ECO:0000256" key="8">
    <source>
        <dbReference type="ARBA" id="ARBA00038436"/>
    </source>
</evidence>
<dbReference type="GO" id="GO:0015740">
    <property type="term" value="P:C4-dicarboxylate transport"/>
    <property type="evidence" value="ECO:0007669"/>
    <property type="project" value="TreeGrafter"/>
</dbReference>
<comment type="caution">
    <text evidence="11">The sequence shown here is derived from an EMBL/GenBank/DDBJ whole genome shotgun (WGS) entry which is preliminary data.</text>
</comment>
<organism evidence="11 12">
    <name type="scientific">Paracoccus gahaiensis</name>
    <dbReference type="NCBI Taxonomy" id="1706839"/>
    <lineage>
        <taxon>Bacteria</taxon>
        <taxon>Pseudomonadati</taxon>
        <taxon>Pseudomonadota</taxon>
        <taxon>Alphaproteobacteria</taxon>
        <taxon>Rhodobacterales</taxon>
        <taxon>Paracoccaceae</taxon>
        <taxon>Paracoccus</taxon>
    </lineage>
</organism>
<proteinExistence type="inferred from homology"/>
<reference evidence="11 12" key="1">
    <citation type="submission" date="2019-04" db="EMBL/GenBank/DDBJ databases">
        <authorList>
            <person name="Li J."/>
        </authorList>
    </citation>
    <scope>NUCLEOTIDE SEQUENCE [LARGE SCALE GENOMIC DNA]</scope>
    <source>
        <strain evidence="11 12">KCTC 42687</strain>
    </source>
</reference>
<dbReference type="InterPro" id="IPR055348">
    <property type="entry name" value="DctQ"/>
</dbReference>
<keyword evidence="7 9" id="KW-0472">Membrane</keyword>